<dbReference type="Proteomes" id="UP000178700">
    <property type="component" value="Unassembled WGS sequence"/>
</dbReference>
<evidence type="ECO:0000313" key="3">
    <source>
        <dbReference type="Proteomes" id="UP000178700"/>
    </source>
</evidence>
<feature type="transmembrane region" description="Helical" evidence="1">
    <location>
        <begin position="6"/>
        <end position="29"/>
    </location>
</feature>
<reference evidence="2 3" key="1">
    <citation type="journal article" date="2016" name="Nat. Commun.">
        <title>Thousands of microbial genomes shed light on interconnected biogeochemical processes in an aquifer system.</title>
        <authorList>
            <person name="Anantharaman K."/>
            <person name="Brown C.T."/>
            <person name="Hug L.A."/>
            <person name="Sharon I."/>
            <person name="Castelle C.J."/>
            <person name="Probst A.J."/>
            <person name="Thomas B.C."/>
            <person name="Singh A."/>
            <person name="Wilkins M.J."/>
            <person name="Karaoz U."/>
            <person name="Brodie E.L."/>
            <person name="Williams K.H."/>
            <person name="Hubbard S.S."/>
            <person name="Banfield J.F."/>
        </authorList>
    </citation>
    <scope>NUCLEOTIDE SEQUENCE [LARGE SCALE GENOMIC DNA]</scope>
</reference>
<sequence>MNKKAYATLEILIVLVAIVITSALVLFLVKQGVLTVQSDSNQQILNAEFIPYERQGSLAIKDFSFCSYVNEQYQCLEPQTTFTLGDDAYFRFTVDTTPYYGDVIIIENYRILTNTGKVMLDVDLKKNFQYDASSDQKIESIFFKDYFSIGKGIPDGQYTLELKIENPLLNKQTTIKKPFLIE</sequence>
<evidence type="ECO:0000313" key="2">
    <source>
        <dbReference type="EMBL" id="OGI66346.1"/>
    </source>
</evidence>
<dbReference type="AlphaFoldDB" id="A0A1F6V9Y0"/>
<dbReference type="EMBL" id="MFTJ01000013">
    <property type="protein sequence ID" value="OGI66346.1"/>
    <property type="molecule type" value="Genomic_DNA"/>
</dbReference>
<keyword evidence="1" id="KW-0472">Membrane</keyword>
<keyword evidence="1" id="KW-0812">Transmembrane</keyword>
<gene>
    <name evidence="2" type="ORF">A2642_01370</name>
</gene>
<evidence type="ECO:0000256" key="1">
    <source>
        <dbReference type="SAM" id="Phobius"/>
    </source>
</evidence>
<protein>
    <submittedName>
        <fullName evidence="2">Uncharacterized protein</fullName>
    </submittedName>
</protein>
<organism evidence="2 3">
    <name type="scientific">Candidatus Nomurabacteria bacterium RIFCSPHIGHO2_01_FULL_39_10</name>
    <dbReference type="NCBI Taxonomy" id="1801733"/>
    <lineage>
        <taxon>Bacteria</taxon>
        <taxon>Candidatus Nomuraibacteriota</taxon>
    </lineage>
</organism>
<name>A0A1F6V9Y0_9BACT</name>
<accession>A0A1F6V9Y0</accession>
<proteinExistence type="predicted"/>
<comment type="caution">
    <text evidence="2">The sequence shown here is derived from an EMBL/GenBank/DDBJ whole genome shotgun (WGS) entry which is preliminary data.</text>
</comment>
<keyword evidence="1" id="KW-1133">Transmembrane helix</keyword>